<gene>
    <name evidence="1" type="ORF">LEMA_P085020.1</name>
</gene>
<evidence type="ECO:0000313" key="1">
    <source>
        <dbReference type="EMBL" id="CBX99263.1"/>
    </source>
</evidence>
<dbReference type="AlphaFoldDB" id="E5A6L8"/>
<dbReference type="HOGENOM" id="CLU_2085269_0_0_1"/>
<keyword evidence="2" id="KW-1185">Reference proteome</keyword>
<protein>
    <submittedName>
        <fullName evidence="1">Uncharacterized protein</fullName>
    </submittedName>
</protein>
<organism evidence="1 2">
    <name type="scientific">Leptosphaeria maculans (strain JN3 / isolate v23.1.3 / race Av1-4-5-6-7-8)</name>
    <name type="common">Blackleg fungus</name>
    <name type="synonym">Phoma lingam</name>
    <dbReference type="NCBI Taxonomy" id="985895"/>
    <lineage>
        <taxon>Eukaryota</taxon>
        <taxon>Fungi</taxon>
        <taxon>Dikarya</taxon>
        <taxon>Ascomycota</taxon>
        <taxon>Pezizomycotina</taxon>
        <taxon>Dothideomycetes</taxon>
        <taxon>Pleosporomycetidae</taxon>
        <taxon>Pleosporales</taxon>
        <taxon>Pleosporineae</taxon>
        <taxon>Leptosphaeriaceae</taxon>
        <taxon>Plenodomus</taxon>
        <taxon>Plenodomus lingam/Leptosphaeria maculans species complex</taxon>
    </lineage>
</organism>
<dbReference type="GeneID" id="13288809"/>
<name>E5A6L8_LEPMJ</name>
<reference evidence="2" key="1">
    <citation type="journal article" date="2011" name="Nat. Commun.">
        <title>Effector diversification within compartments of the Leptosphaeria maculans genome affected by Repeat-Induced Point mutations.</title>
        <authorList>
            <person name="Rouxel T."/>
            <person name="Grandaubert J."/>
            <person name="Hane J.K."/>
            <person name="Hoede C."/>
            <person name="van de Wouw A.P."/>
            <person name="Couloux A."/>
            <person name="Dominguez V."/>
            <person name="Anthouard V."/>
            <person name="Bally P."/>
            <person name="Bourras S."/>
            <person name="Cozijnsen A.J."/>
            <person name="Ciuffetti L.M."/>
            <person name="Degrave A."/>
            <person name="Dilmaghani A."/>
            <person name="Duret L."/>
            <person name="Fudal I."/>
            <person name="Goodwin S.B."/>
            <person name="Gout L."/>
            <person name="Glaser N."/>
            <person name="Linglin J."/>
            <person name="Kema G.H.J."/>
            <person name="Lapalu N."/>
            <person name="Lawrence C.B."/>
            <person name="May K."/>
            <person name="Meyer M."/>
            <person name="Ollivier B."/>
            <person name="Poulain J."/>
            <person name="Schoch C.L."/>
            <person name="Simon A."/>
            <person name="Spatafora J.W."/>
            <person name="Stachowiak A."/>
            <person name="Turgeon B.G."/>
            <person name="Tyler B.M."/>
            <person name="Vincent D."/>
            <person name="Weissenbach J."/>
            <person name="Amselem J."/>
            <person name="Quesneville H."/>
            <person name="Oliver R.P."/>
            <person name="Wincker P."/>
            <person name="Balesdent M.-H."/>
            <person name="Howlett B.J."/>
        </authorList>
    </citation>
    <scope>NUCLEOTIDE SEQUENCE [LARGE SCALE GENOMIC DNA]</scope>
    <source>
        <strain evidence="2">JN3 / isolate v23.1.3 / race Av1-4-5-6-7-8</strain>
    </source>
</reference>
<dbReference type="InParanoid" id="E5A6L8"/>
<accession>E5A6L8</accession>
<sequence length="117" mass="12761">MALSALSALSSSIFVSCRGPALAFHQVDSTAPGRFRPCIITVPRPRKPPPHIADRGIQVTVRLSIHLPRQEQGAYRIVNAACRAVDDQSVEMRGCGQHPERTAIQLAVLSRNAPNRE</sequence>
<evidence type="ECO:0000313" key="2">
    <source>
        <dbReference type="Proteomes" id="UP000002668"/>
    </source>
</evidence>
<dbReference type="Proteomes" id="UP000002668">
    <property type="component" value="Genome"/>
</dbReference>
<dbReference type="VEuPathDB" id="FungiDB:LEMA_P085020.1"/>
<proteinExistence type="predicted"/>
<dbReference type="EMBL" id="FP929135">
    <property type="protein sequence ID" value="CBX99263.1"/>
    <property type="molecule type" value="Genomic_DNA"/>
</dbReference>